<evidence type="ECO:0000256" key="7">
    <source>
        <dbReference type="RuleBase" id="RU004512"/>
    </source>
</evidence>
<evidence type="ECO:0000256" key="3">
    <source>
        <dbReference type="ARBA" id="ARBA00023235"/>
    </source>
</evidence>
<keyword evidence="3" id="KW-0413">Isomerase</keyword>
<feature type="binding site" evidence="5">
    <location>
        <position position="85"/>
    </location>
    <ligand>
        <name>substrate</name>
    </ligand>
</feature>
<feature type="active site" description="Proton donor/acceptor" evidence="4">
    <location>
        <position position="111"/>
    </location>
</feature>
<dbReference type="EMBL" id="PDJI01000004">
    <property type="protein sequence ID" value="PFG39987.1"/>
    <property type="molecule type" value="Genomic_DNA"/>
</dbReference>
<dbReference type="UniPathway" id="UPA00109">
    <property type="reaction ID" value="UER00186"/>
</dbReference>
<gene>
    <name evidence="8" type="ORF">ATJ97_2507</name>
</gene>
<comment type="pathway">
    <text evidence="7">Carbohydrate degradation; glycolysis; pyruvate from D-glyceraldehyde 3-phosphate: step 3/5.</text>
</comment>
<dbReference type="InterPro" id="IPR013078">
    <property type="entry name" value="His_Pase_superF_clade-1"/>
</dbReference>
<dbReference type="Proteomes" id="UP000222106">
    <property type="component" value="Unassembled WGS sequence"/>
</dbReference>
<feature type="binding site" evidence="5">
    <location>
        <begin position="138"/>
        <end position="139"/>
    </location>
    <ligand>
        <name>substrate</name>
    </ligand>
</feature>
<reference evidence="8 9" key="1">
    <citation type="submission" date="2017-10" db="EMBL/GenBank/DDBJ databases">
        <title>Sequencing the genomes of 1000 actinobacteria strains.</title>
        <authorList>
            <person name="Klenk H.-P."/>
        </authorList>
    </citation>
    <scope>NUCLEOTIDE SEQUENCE [LARGE SCALE GENOMIC DNA]</scope>
    <source>
        <strain evidence="8 9">DSM 21838</strain>
    </source>
</reference>
<dbReference type="Gene3D" id="3.40.50.1240">
    <property type="entry name" value="Phosphoglycerate mutase-like"/>
    <property type="match status" value="1"/>
</dbReference>
<dbReference type="InterPro" id="IPR029033">
    <property type="entry name" value="His_PPase_superfam"/>
</dbReference>
<dbReference type="NCBIfam" id="TIGR01258">
    <property type="entry name" value="pgm_1"/>
    <property type="match status" value="1"/>
</dbReference>
<feature type="binding site" evidence="5">
    <location>
        <begin position="206"/>
        <end position="207"/>
    </location>
    <ligand>
        <name>substrate</name>
    </ligand>
</feature>
<dbReference type="GO" id="GO:0006096">
    <property type="term" value="P:glycolytic process"/>
    <property type="evidence" value="ECO:0007669"/>
    <property type="project" value="UniProtKB-UniPathway"/>
</dbReference>
<dbReference type="AlphaFoldDB" id="A0A2A9ELM2"/>
<feature type="binding site" evidence="5">
    <location>
        <begin position="33"/>
        <end position="40"/>
    </location>
    <ligand>
        <name>substrate</name>
    </ligand>
</feature>
<comment type="catalytic activity">
    <reaction evidence="7">
        <text>(2R)-2-phosphoglycerate = (2R)-3-phosphoglycerate</text>
        <dbReference type="Rhea" id="RHEA:15901"/>
        <dbReference type="ChEBI" id="CHEBI:58272"/>
        <dbReference type="ChEBI" id="CHEBI:58289"/>
        <dbReference type="EC" id="5.4.2.11"/>
    </reaction>
</comment>
<evidence type="ECO:0000256" key="5">
    <source>
        <dbReference type="PIRSR" id="PIRSR613078-2"/>
    </source>
</evidence>
<name>A0A2A9ELM2_9MICO</name>
<dbReference type="InterPro" id="IPR005952">
    <property type="entry name" value="Phosphogly_mut1"/>
</dbReference>
<accession>A0A2A9ELM2</accession>
<feature type="binding site" evidence="5">
    <location>
        <position position="122"/>
    </location>
    <ligand>
        <name>substrate</name>
    </ligand>
</feature>
<organism evidence="8 9">
    <name type="scientific">Georgenia soli</name>
    <dbReference type="NCBI Taxonomy" id="638953"/>
    <lineage>
        <taxon>Bacteria</taxon>
        <taxon>Bacillati</taxon>
        <taxon>Actinomycetota</taxon>
        <taxon>Actinomycetes</taxon>
        <taxon>Micrococcales</taxon>
        <taxon>Bogoriellaceae</taxon>
        <taxon>Georgenia</taxon>
    </lineage>
</organism>
<feature type="binding site" evidence="5">
    <location>
        <begin position="46"/>
        <end position="47"/>
    </location>
    <ligand>
        <name>substrate</name>
    </ligand>
</feature>
<evidence type="ECO:0000313" key="8">
    <source>
        <dbReference type="EMBL" id="PFG39987.1"/>
    </source>
</evidence>
<evidence type="ECO:0000313" key="9">
    <source>
        <dbReference type="Proteomes" id="UP000222106"/>
    </source>
</evidence>
<dbReference type="PROSITE" id="PS00175">
    <property type="entry name" value="PG_MUTASE"/>
    <property type="match status" value="1"/>
</dbReference>
<proteinExistence type="inferred from homology"/>
<evidence type="ECO:0000256" key="6">
    <source>
        <dbReference type="PIRSR" id="PIRSR613078-3"/>
    </source>
</evidence>
<keyword evidence="9" id="KW-1185">Reference proteome</keyword>
<dbReference type="EC" id="5.4.2.11" evidence="7"/>
<comment type="caution">
    <text evidence="8">The sequence shown here is derived from an EMBL/GenBank/DDBJ whole genome shotgun (WGS) entry which is preliminary data.</text>
</comment>
<sequence length="274" mass="29491">MVRMVGGSPCERPRRRARVFGVDGSLGALVLVRHGESVGNALEIFTGVLDLDLTPAGEEACRVAGDRLAGAGFAPDLVVTSELARGRRTAALVRAALGSTAPVVRTWRLNERNYGALSGHLKAEVLAEHGRELFLHWRRSYAGRPPALDEATLALWRRLPPFDRLPTEALTPTESLADVVTRLRPWLPELRAHLAGGRNVLVVAHGNSLRALCALLDDLGPAELAALNLPNARPLRYDLVDDGDRLRPLVRGGTYLDPEAARAEALLIAAQGGT</sequence>
<dbReference type="GO" id="GO:0004619">
    <property type="term" value="F:phosphoglycerate mutase activity"/>
    <property type="evidence" value="ECO:0007669"/>
    <property type="project" value="UniProtKB-EC"/>
</dbReference>
<feature type="binding site" evidence="5">
    <location>
        <begin position="111"/>
        <end position="114"/>
    </location>
    <ligand>
        <name>substrate</name>
    </ligand>
</feature>
<feature type="site" description="Transition state stabilizer" evidence="6">
    <location>
        <position position="205"/>
    </location>
</feature>
<dbReference type="SUPFAM" id="SSF53254">
    <property type="entry name" value="Phosphoglycerate mutase-like"/>
    <property type="match status" value="1"/>
</dbReference>
<dbReference type="CDD" id="cd07067">
    <property type="entry name" value="HP_PGM_like"/>
    <property type="match status" value="1"/>
</dbReference>
<comment type="similarity">
    <text evidence="1">Belongs to the phosphoglycerate mutase family. BPG-dependent PGAM subfamily.</text>
</comment>
<evidence type="ECO:0000256" key="2">
    <source>
        <dbReference type="ARBA" id="ARBA00023152"/>
    </source>
</evidence>
<keyword evidence="2" id="KW-0324">Glycolysis</keyword>
<feature type="active site" description="Tele-phosphohistidine intermediate" evidence="4">
    <location>
        <position position="34"/>
    </location>
</feature>
<evidence type="ECO:0000256" key="1">
    <source>
        <dbReference type="ARBA" id="ARBA00006717"/>
    </source>
</evidence>
<dbReference type="InterPro" id="IPR001345">
    <property type="entry name" value="PG/BPGM_mutase_AS"/>
</dbReference>
<dbReference type="SMART" id="SM00855">
    <property type="entry name" value="PGAM"/>
    <property type="match status" value="1"/>
</dbReference>
<comment type="function">
    <text evidence="7">Catalyzes the interconversion of 2-phosphoglycerate and 3-phosphoglycerate.</text>
</comment>
<dbReference type="Pfam" id="PF00300">
    <property type="entry name" value="His_Phos_1"/>
    <property type="match status" value="2"/>
</dbReference>
<evidence type="ECO:0000256" key="4">
    <source>
        <dbReference type="PIRSR" id="PIRSR613078-1"/>
    </source>
</evidence>
<protein>
    <recommendedName>
        <fullName evidence="7">2,3-bisphosphoglycerate-dependent phosphoglycerate mutase</fullName>
        <ecNumber evidence="7">5.4.2.11</ecNumber>
    </recommendedName>
</protein>
<dbReference type="PANTHER" id="PTHR11931">
    <property type="entry name" value="PHOSPHOGLYCERATE MUTASE"/>
    <property type="match status" value="1"/>
</dbReference>